<reference evidence="2" key="1">
    <citation type="journal article" date="2022" name="Mol. Ecol. Resour.">
        <title>The genomes of chicory, endive, great burdock and yacon provide insights into Asteraceae palaeo-polyploidization history and plant inulin production.</title>
        <authorList>
            <person name="Fan W."/>
            <person name="Wang S."/>
            <person name="Wang H."/>
            <person name="Wang A."/>
            <person name="Jiang F."/>
            <person name="Liu H."/>
            <person name="Zhao H."/>
            <person name="Xu D."/>
            <person name="Zhang Y."/>
        </authorList>
    </citation>
    <scope>NUCLEOTIDE SEQUENCE [LARGE SCALE GENOMIC DNA]</scope>
    <source>
        <strain evidence="2">cv. Niubang</strain>
    </source>
</reference>
<protein>
    <submittedName>
        <fullName evidence="1">Uncharacterized protein</fullName>
    </submittedName>
</protein>
<comment type="caution">
    <text evidence="1">The sequence shown here is derived from an EMBL/GenBank/DDBJ whole genome shotgun (WGS) entry which is preliminary data.</text>
</comment>
<dbReference type="EMBL" id="CM042057">
    <property type="protein sequence ID" value="KAI3693024.1"/>
    <property type="molecule type" value="Genomic_DNA"/>
</dbReference>
<name>A0ACB8Z6Y5_ARCLA</name>
<keyword evidence="2" id="KW-1185">Reference proteome</keyword>
<accession>A0ACB8Z6Y5</accession>
<gene>
    <name evidence="1" type="ORF">L6452_32851</name>
</gene>
<evidence type="ECO:0000313" key="1">
    <source>
        <dbReference type="EMBL" id="KAI3693024.1"/>
    </source>
</evidence>
<organism evidence="1 2">
    <name type="scientific">Arctium lappa</name>
    <name type="common">Greater burdock</name>
    <name type="synonym">Lappa major</name>
    <dbReference type="NCBI Taxonomy" id="4217"/>
    <lineage>
        <taxon>Eukaryota</taxon>
        <taxon>Viridiplantae</taxon>
        <taxon>Streptophyta</taxon>
        <taxon>Embryophyta</taxon>
        <taxon>Tracheophyta</taxon>
        <taxon>Spermatophyta</taxon>
        <taxon>Magnoliopsida</taxon>
        <taxon>eudicotyledons</taxon>
        <taxon>Gunneridae</taxon>
        <taxon>Pentapetalae</taxon>
        <taxon>asterids</taxon>
        <taxon>campanulids</taxon>
        <taxon>Asterales</taxon>
        <taxon>Asteraceae</taxon>
        <taxon>Carduoideae</taxon>
        <taxon>Cardueae</taxon>
        <taxon>Arctiinae</taxon>
        <taxon>Arctium</taxon>
    </lineage>
</organism>
<dbReference type="Proteomes" id="UP001055879">
    <property type="component" value="Linkage Group LG11"/>
</dbReference>
<evidence type="ECO:0000313" key="2">
    <source>
        <dbReference type="Proteomes" id="UP001055879"/>
    </source>
</evidence>
<sequence>MVSNAPIGSNYDRESELKAFDDSKSGVKGLVDAGLTKIPRIFHHARPIINEPKSSTVQTQVDIPIIDLKDTKVVENVGYAAENWGFFHVINHGIPKRVLDEMIDGARGFHEMKTEEKIKYYSRDYSKKFLYACNFQLFTVDAPSWNDTFLSVMAPKRPQSEELPPICRDIINEYSDHIMKLGFTLLELLSEALGLKPNHLKSLGCADGLFVLGHYCPPCPEPELTFGVNNHTDSGFLTILLQDSLGGLQFQHEKKWVNVSPLPGALLVNIADLLQLITNDKFKSVHHRVLANKGTPRISVAAFLRPFHGTDSIVYRPIKELVSEENPCVYKDTSLDEYVRLRRNAEGIDETSALAPFKLDP</sequence>
<reference evidence="1 2" key="2">
    <citation type="journal article" date="2022" name="Mol. Ecol. Resour.">
        <title>The genomes of chicory, endive, great burdock and yacon provide insights into Asteraceae paleo-polyploidization history and plant inulin production.</title>
        <authorList>
            <person name="Fan W."/>
            <person name="Wang S."/>
            <person name="Wang H."/>
            <person name="Wang A."/>
            <person name="Jiang F."/>
            <person name="Liu H."/>
            <person name="Zhao H."/>
            <person name="Xu D."/>
            <person name="Zhang Y."/>
        </authorList>
    </citation>
    <scope>NUCLEOTIDE SEQUENCE [LARGE SCALE GENOMIC DNA]</scope>
    <source>
        <strain evidence="2">cv. Niubang</strain>
    </source>
</reference>
<proteinExistence type="predicted"/>